<dbReference type="SUPFAM" id="SSF82114">
    <property type="entry name" value="Riboflavin kinase-like"/>
    <property type="match status" value="1"/>
</dbReference>
<evidence type="ECO:0000256" key="10">
    <source>
        <dbReference type="ARBA" id="ARBA00022827"/>
    </source>
</evidence>
<dbReference type="STRING" id="51642.NSMM_480042"/>
<comment type="catalytic activity">
    <reaction evidence="14 15">
        <text>FMN + ATP + H(+) = FAD + diphosphate</text>
        <dbReference type="Rhea" id="RHEA:17237"/>
        <dbReference type="ChEBI" id="CHEBI:15378"/>
        <dbReference type="ChEBI" id="CHEBI:30616"/>
        <dbReference type="ChEBI" id="CHEBI:33019"/>
        <dbReference type="ChEBI" id="CHEBI:57692"/>
        <dbReference type="ChEBI" id="CHEBI:58210"/>
        <dbReference type="EC" id="2.7.7.2"/>
    </reaction>
</comment>
<dbReference type="InterPro" id="IPR015864">
    <property type="entry name" value="FAD_synthase"/>
</dbReference>
<dbReference type="InterPro" id="IPR014729">
    <property type="entry name" value="Rossmann-like_a/b/a_fold"/>
</dbReference>
<comment type="pathway">
    <text evidence="2 15">Cofactor biosynthesis; FAD biosynthesis; FAD from FMN: step 1/1.</text>
</comment>
<evidence type="ECO:0000256" key="1">
    <source>
        <dbReference type="ARBA" id="ARBA00002121"/>
    </source>
</evidence>
<evidence type="ECO:0000313" key="18">
    <source>
        <dbReference type="Proteomes" id="UP000198729"/>
    </source>
</evidence>
<name>A0A1G5SGP2_9PROT</name>
<evidence type="ECO:0000256" key="5">
    <source>
        <dbReference type="ARBA" id="ARBA00022643"/>
    </source>
</evidence>
<keyword evidence="6 15" id="KW-0808">Transferase</keyword>
<dbReference type="InterPro" id="IPR015865">
    <property type="entry name" value="Riboflavin_kinase_bac/euk"/>
</dbReference>
<dbReference type="GO" id="GO:0008531">
    <property type="term" value="F:riboflavin kinase activity"/>
    <property type="evidence" value="ECO:0007669"/>
    <property type="project" value="UniProtKB-UniRule"/>
</dbReference>
<keyword evidence="11 15" id="KW-0067">ATP-binding</keyword>
<dbReference type="SUPFAM" id="SSF52374">
    <property type="entry name" value="Nucleotidylyl transferase"/>
    <property type="match status" value="1"/>
</dbReference>
<dbReference type="UniPathway" id="UPA00276">
    <property type="reaction ID" value="UER00406"/>
</dbReference>
<dbReference type="AlphaFoldDB" id="A0A1G5SGP2"/>
<keyword evidence="10 15" id="KW-0274">FAD</keyword>
<dbReference type="Gene3D" id="3.40.50.620">
    <property type="entry name" value="HUPs"/>
    <property type="match status" value="1"/>
</dbReference>
<dbReference type="InterPro" id="IPR004821">
    <property type="entry name" value="Cyt_trans-like"/>
</dbReference>
<dbReference type="Pfam" id="PF06574">
    <property type="entry name" value="FAD_syn"/>
    <property type="match status" value="1"/>
</dbReference>
<evidence type="ECO:0000256" key="13">
    <source>
        <dbReference type="ARBA" id="ARBA00047880"/>
    </source>
</evidence>
<gene>
    <name evidence="17" type="primary">ribF</name>
    <name evidence="17" type="ORF">NSMM_480042</name>
</gene>
<evidence type="ECO:0000256" key="6">
    <source>
        <dbReference type="ARBA" id="ARBA00022679"/>
    </source>
</evidence>
<dbReference type="GO" id="GO:0005524">
    <property type="term" value="F:ATP binding"/>
    <property type="evidence" value="ECO:0007669"/>
    <property type="project" value="UniProtKB-UniRule"/>
</dbReference>
<dbReference type="RefSeq" id="WP_090286822.1">
    <property type="nucleotide sequence ID" value="NZ_FMWO01000056.1"/>
</dbReference>
<evidence type="ECO:0000313" key="17">
    <source>
        <dbReference type="EMBL" id="SCZ86040.1"/>
    </source>
</evidence>
<evidence type="ECO:0000256" key="9">
    <source>
        <dbReference type="ARBA" id="ARBA00022777"/>
    </source>
</evidence>
<accession>A0A1G5SGP2</accession>
<dbReference type="GO" id="GO:0003919">
    <property type="term" value="F:FMN adenylyltransferase activity"/>
    <property type="evidence" value="ECO:0007669"/>
    <property type="project" value="UniProtKB-UniRule"/>
</dbReference>
<comment type="pathway">
    <text evidence="3 15">Cofactor biosynthesis; FMN biosynthesis; FMN from riboflavin (ATP route): step 1/1.</text>
</comment>
<dbReference type="FunFam" id="3.40.50.620:FF:000021">
    <property type="entry name" value="Riboflavin biosynthesis protein"/>
    <property type="match status" value="1"/>
</dbReference>
<dbReference type="Gene3D" id="2.40.30.30">
    <property type="entry name" value="Riboflavin kinase-like"/>
    <property type="match status" value="1"/>
</dbReference>
<dbReference type="PANTHER" id="PTHR22749:SF6">
    <property type="entry name" value="RIBOFLAVIN KINASE"/>
    <property type="match status" value="1"/>
</dbReference>
<dbReference type="SMART" id="SM00904">
    <property type="entry name" value="Flavokinase"/>
    <property type="match status" value="1"/>
</dbReference>
<evidence type="ECO:0000256" key="8">
    <source>
        <dbReference type="ARBA" id="ARBA00022741"/>
    </source>
</evidence>
<evidence type="ECO:0000256" key="15">
    <source>
        <dbReference type="PIRNR" id="PIRNR004491"/>
    </source>
</evidence>
<keyword evidence="5 15" id="KW-0288">FMN</keyword>
<dbReference type="Proteomes" id="UP000198729">
    <property type="component" value="Unassembled WGS sequence"/>
</dbReference>
<dbReference type="Pfam" id="PF01687">
    <property type="entry name" value="Flavokinase"/>
    <property type="match status" value="1"/>
</dbReference>
<dbReference type="UniPathway" id="UPA00277">
    <property type="reaction ID" value="UER00407"/>
</dbReference>
<comment type="catalytic activity">
    <reaction evidence="13 15">
        <text>riboflavin + ATP = FMN + ADP + H(+)</text>
        <dbReference type="Rhea" id="RHEA:14357"/>
        <dbReference type="ChEBI" id="CHEBI:15378"/>
        <dbReference type="ChEBI" id="CHEBI:30616"/>
        <dbReference type="ChEBI" id="CHEBI:57986"/>
        <dbReference type="ChEBI" id="CHEBI:58210"/>
        <dbReference type="ChEBI" id="CHEBI:456216"/>
        <dbReference type="EC" id="2.7.1.26"/>
    </reaction>
</comment>
<keyword evidence="18" id="KW-1185">Reference proteome</keyword>
<dbReference type="OrthoDB" id="9803667at2"/>
<evidence type="ECO:0000256" key="2">
    <source>
        <dbReference type="ARBA" id="ARBA00004726"/>
    </source>
</evidence>
<keyword evidence="12" id="KW-0511">Multifunctional enzyme</keyword>
<organism evidence="17 18">
    <name type="scientific">Nitrosomonas mobilis</name>
    <dbReference type="NCBI Taxonomy" id="51642"/>
    <lineage>
        <taxon>Bacteria</taxon>
        <taxon>Pseudomonadati</taxon>
        <taxon>Pseudomonadota</taxon>
        <taxon>Betaproteobacteria</taxon>
        <taxon>Nitrosomonadales</taxon>
        <taxon>Nitrosomonadaceae</taxon>
        <taxon>Nitrosomonas</taxon>
    </lineage>
</organism>
<dbReference type="CDD" id="cd02064">
    <property type="entry name" value="FAD_synthetase_N"/>
    <property type="match status" value="1"/>
</dbReference>
<evidence type="ECO:0000256" key="3">
    <source>
        <dbReference type="ARBA" id="ARBA00005201"/>
    </source>
</evidence>
<evidence type="ECO:0000256" key="4">
    <source>
        <dbReference type="ARBA" id="ARBA00022630"/>
    </source>
</evidence>
<comment type="similarity">
    <text evidence="15">Belongs to the ribF family.</text>
</comment>
<dbReference type="NCBIfam" id="TIGR00083">
    <property type="entry name" value="ribF"/>
    <property type="match status" value="1"/>
</dbReference>
<sequence>MLITRRAASTASQPLALTIGNFDGVHLGHQAMLAQVKQAAERLGLTSCAMTFEPHPREFLAPDQAPVRLTSLREKLSLLAKTGIARAQLIHFNLAFASIPASTFISRILRRELDVRWLLIGDDFRFGANRSGDRMLLQQYAAQADSFELEIMPSFCINGLRVSSTAIREALASGDLLLAKTMLGRDYCISGRVVDGDKLGKKIGFPTANICLEHNHPPLSGIFVVEVTDQDSQQPDRRLPGVASLGTRPTIRDAGKPVLEVHLFDFDKEIYGHRLCVHFLHKLRDEAKFADLGILTRQIAQDVVDAQQFFLIKNIKRNIPLEVYSFHP</sequence>
<dbReference type="NCBIfam" id="NF004159">
    <property type="entry name" value="PRK05627.1-2"/>
    <property type="match status" value="1"/>
</dbReference>
<dbReference type="NCBIfam" id="NF004163">
    <property type="entry name" value="PRK05627.1-6"/>
    <property type="match status" value="1"/>
</dbReference>
<dbReference type="InterPro" id="IPR023465">
    <property type="entry name" value="Riboflavin_kinase_dom_sf"/>
</dbReference>
<protein>
    <recommendedName>
        <fullName evidence="15">Riboflavin biosynthesis protein</fullName>
    </recommendedName>
    <domain>
        <recommendedName>
            <fullName evidence="15">Riboflavin kinase</fullName>
            <ecNumber evidence="15">2.7.1.26</ecNumber>
        </recommendedName>
        <alternativeName>
            <fullName evidence="15">Flavokinase</fullName>
        </alternativeName>
    </domain>
    <domain>
        <recommendedName>
            <fullName evidence="15">FMN adenylyltransferase</fullName>
            <ecNumber evidence="15">2.7.7.2</ecNumber>
        </recommendedName>
        <alternativeName>
            <fullName evidence="15">FAD pyrophosphorylase</fullName>
        </alternativeName>
        <alternativeName>
            <fullName evidence="15">FAD synthase</fullName>
        </alternativeName>
    </domain>
</protein>
<evidence type="ECO:0000256" key="14">
    <source>
        <dbReference type="ARBA" id="ARBA00049494"/>
    </source>
</evidence>
<dbReference type="GO" id="GO:0009398">
    <property type="term" value="P:FMN biosynthetic process"/>
    <property type="evidence" value="ECO:0007669"/>
    <property type="project" value="UniProtKB-UniRule"/>
</dbReference>
<evidence type="ECO:0000256" key="12">
    <source>
        <dbReference type="ARBA" id="ARBA00023268"/>
    </source>
</evidence>
<evidence type="ECO:0000259" key="16">
    <source>
        <dbReference type="SMART" id="SM00904"/>
    </source>
</evidence>
<feature type="domain" description="Riboflavin kinase" evidence="16">
    <location>
        <begin position="182"/>
        <end position="311"/>
    </location>
</feature>
<reference evidence="17 18" key="1">
    <citation type="submission" date="2016-10" db="EMBL/GenBank/DDBJ databases">
        <authorList>
            <person name="de Groot N.N."/>
        </authorList>
    </citation>
    <scope>NUCLEOTIDE SEQUENCE [LARGE SCALE GENOMIC DNA]</scope>
    <source>
        <strain evidence="17">1</strain>
    </source>
</reference>
<keyword evidence="9 15" id="KW-0418">Kinase</keyword>
<comment type="function">
    <text evidence="1">Catalyzes the phosphorylation of riboflavin to FMN followed by the adenylation of FMN to FAD.</text>
</comment>
<dbReference type="NCBIfam" id="TIGR00125">
    <property type="entry name" value="cyt_tran_rel"/>
    <property type="match status" value="1"/>
</dbReference>
<keyword evidence="7 15" id="KW-0548">Nucleotidyltransferase</keyword>
<dbReference type="EC" id="2.7.1.26" evidence="15"/>
<dbReference type="GO" id="GO:0006747">
    <property type="term" value="P:FAD biosynthetic process"/>
    <property type="evidence" value="ECO:0007669"/>
    <property type="project" value="UniProtKB-UniRule"/>
</dbReference>
<proteinExistence type="inferred from homology"/>
<dbReference type="GO" id="GO:0009231">
    <property type="term" value="P:riboflavin biosynthetic process"/>
    <property type="evidence" value="ECO:0007669"/>
    <property type="project" value="InterPro"/>
</dbReference>
<dbReference type="PIRSF" id="PIRSF004491">
    <property type="entry name" value="FAD_Synth"/>
    <property type="match status" value="1"/>
</dbReference>
<dbReference type="InterPro" id="IPR002606">
    <property type="entry name" value="Riboflavin_kinase_bac"/>
</dbReference>
<evidence type="ECO:0000256" key="7">
    <source>
        <dbReference type="ARBA" id="ARBA00022695"/>
    </source>
</evidence>
<keyword evidence="8 15" id="KW-0547">Nucleotide-binding</keyword>
<evidence type="ECO:0000256" key="11">
    <source>
        <dbReference type="ARBA" id="ARBA00022840"/>
    </source>
</evidence>
<dbReference type="PANTHER" id="PTHR22749">
    <property type="entry name" value="RIBOFLAVIN KINASE/FMN ADENYLYLTRANSFERASE"/>
    <property type="match status" value="1"/>
</dbReference>
<dbReference type="EMBL" id="FMWO01000056">
    <property type="protein sequence ID" value="SCZ86040.1"/>
    <property type="molecule type" value="Genomic_DNA"/>
</dbReference>
<dbReference type="EC" id="2.7.7.2" evidence="15"/>
<dbReference type="InterPro" id="IPR023468">
    <property type="entry name" value="Riboflavin_kinase"/>
</dbReference>
<keyword evidence="4 15" id="KW-0285">Flavoprotein</keyword>